<dbReference type="Proteomes" id="UP000000763">
    <property type="component" value="Chromosome 2"/>
</dbReference>
<organism evidence="2 3">
    <name type="scientific">Oryza sativa subsp. japonica</name>
    <name type="common">Rice</name>
    <dbReference type="NCBI Taxonomy" id="39947"/>
    <lineage>
        <taxon>Eukaryota</taxon>
        <taxon>Viridiplantae</taxon>
        <taxon>Streptophyta</taxon>
        <taxon>Embryophyta</taxon>
        <taxon>Tracheophyta</taxon>
        <taxon>Spermatophyta</taxon>
        <taxon>Magnoliopsida</taxon>
        <taxon>Liliopsida</taxon>
        <taxon>Poales</taxon>
        <taxon>Poaceae</taxon>
        <taxon>BOP clade</taxon>
        <taxon>Oryzoideae</taxon>
        <taxon>Oryzeae</taxon>
        <taxon>Oryzinae</taxon>
        <taxon>Oryza</taxon>
        <taxon>Oryza sativa</taxon>
    </lineage>
</organism>
<dbReference type="EMBL" id="AP005820">
    <property type="protein sequence ID" value="BAD22472.1"/>
    <property type="molecule type" value="Genomic_DNA"/>
</dbReference>
<gene>
    <name evidence="2" type="primary">OSJNBa0091C16.30</name>
</gene>
<dbReference type="AlphaFoldDB" id="Q6K2K0"/>
<name>Q6K2K0_ORYSJ</name>
<reference evidence="3" key="2">
    <citation type="journal article" date="2008" name="Nucleic Acids Res.">
        <title>The rice annotation project database (RAP-DB): 2008 update.</title>
        <authorList>
            <consortium name="The rice annotation project (RAP)"/>
        </authorList>
    </citation>
    <scope>GENOME REANNOTATION</scope>
    <source>
        <strain evidence="3">cv. Nipponbare</strain>
    </source>
</reference>
<reference evidence="3" key="1">
    <citation type="journal article" date="2005" name="Nature">
        <title>The map-based sequence of the rice genome.</title>
        <authorList>
            <consortium name="International rice genome sequencing project (IRGSP)"/>
            <person name="Matsumoto T."/>
            <person name="Wu J."/>
            <person name="Kanamori H."/>
            <person name="Katayose Y."/>
            <person name="Fujisawa M."/>
            <person name="Namiki N."/>
            <person name="Mizuno H."/>
            <person name="Yamamoto K."/>
            <person name="Antonio B.A."/>
            <person name="Baba T."/>
            <person name="Sakata K."/>
            <person name="Nagamura Y."/>
            <person name="Aoki H."/>
            <person name="Arikawa K."/>
            <person name="Arita K."/>
            <person name="Bito T."/>
            <person name="Chiden Y."/>
            <person name="Fujitsuka N."/>
            <person name="Fukunaka R."/>
            <person name="Hamada M."/>
            <person name="Harada C."/>
            <person name="Hayashi A."/>
            <person name="Hijishita S."/>
            <person name="Honda M."/>
            <person name="Hosokawa S."/>
            <person name="Ichikawa Y."/>
            <person name="Idonuma A."/>
            <person name="Iijima M."/>
            <person name="Ikeda M."/>
            <person name="Ikeno M."/>
            <person name="Ito K."/>
            <person name="Ito S."/>
            <person name="Ito T."/>
            <person name="Ito Y."/>
            <person name="Ito Y."/>
            <person name="Iwabuchi A."/>
            <person name="Kamiya K."/>
            <person name="Karasawa W."/>
            <person name="Kurita K."/>
            <person name="Katagiri S."/>
            <person name="Kikuta A."/>
            <person name="Kobayashi H."/>
            <person name="Kobayashi N."/>
            <person name="Machita K."/>
            <person name="Maehara T."/>
            <person name="Masukawa M."/>
            <person name="Mizubayashi T."/>
            <person name="Mukai Y."/>
            <person name="Nagasaki H."/>
            <person name="Nagata Y."/>
            <person name="Naito S."/>
            <person name="Nakashima M."/>
            <person name="Nakama Y."/>
            <person name="Nakamichi Y."/>
            <person name="Nakamura M."/>
            <person name="Meguro A."/>
            <person name="Negishi M."/>
            <person name="Ohta I."/>
            <person name="Ohta T."/>
            <person name="Okamoto M."/>
            <person name="Ono N."/>
            <person name="Saji S."/>
            <person name="Sakaguchi M."/>
            <person name="Sakai K."/>
            <person name="Shibata M."/>
            <person name="Shimokawa T."/>
            <person name="Song J."/>
            <person name="Takazaki Y."/>
            <person name="Terasawa K."/>
            <person name="Tsugane M."/>
            <person name="Tsuji K."/>
            <person name="Ueda S."/>
            <person name="Waki K."/>
            <person name="Yamagata H."/>
            <person name="Yamamoto M."/>
            <person name="Yamamoto S."/>
            <person name="Yamane H."/>
            <person name="Yoshiki S."/>
            <person name="Yoshihara R."/>
            <person name="Yukawa K."/>
            <person name="Zhong H."/>
            <person name="Yano M."/>
            <person name="Yuan Q."/>
            <person name="Ouyang S."/>
            <person name="Liu J."/>
            <person name="Jones K.M."/>
            <person name="Gansberger K."/>
            <person name="Moffat K."/>
            <person name="Hill J."/>
            <person name="Bera J."/>
            <person name="Fadrosh D."/>
            <person name="Jin S."/>
            <person name="Johri S."/>
            <person name="Kim M."/>
            <person name="Overton L."/>
            <person name="Reardon M."/>
            <person name="Tsitrin T."/>
            <person name="Vuong H."/>
            <person name="Weaver B."/>
            <person name="Ciecko A."/>
            <person name="Tallon L."/>
            <person name="Jackson J."/>
            <person name="Pai G."/>
            <person name="Aken S.V."/>
            <person name="Utterback T."/>
            <person name="Reidmuller S."/>
            <person name="Feldblyum T."/>
            <person name="Hsiao J."/>
            <person name="Zismann V."/>
            <person name="Iobst S."/>
            <person name="de Vazeille A.R."/>
            <person name="Buell C.R."/>
            <person name="Ying K."/>
            <person name="Li Y."/>
            <person name="Lu T."/>
            <person name="Huang Y."/>
            <person name="Zhao Q."/>
            <person name="Feng Q."/>
            <person name="Zhang L."/>
            <person name="Zhu J."/>
            <person name="Weng Q."/>
            <person name="Mu J."/>
            <person name="Lu Y."/>
            <person name="Fan D."/>
            <person name="Liu Y."/>
            <person name="Guan J."/>
            <person name="Zhang Y."/>
            <person name="Yu S."/>
            <person name="Liu X."/>
            <person name="Zhang Y."/>
            <person name="Hong G."/>
            <person name="Han B."/>
            <person name="Choisne N."/>
            <person name="Demange N."/>
            <person name="Orjeda G."/>
            <person name="Samain S."/>
            <person name="Cattolico L."/>
            <person name="Pelletier E."/>
            <person name="Couloux A."/>
            <person name="Segurens B."/>
            <person name="Wincker P."/>
            <person name="D'Hont A."/>
            <person name="Scarpelli C."/>
            <person name="Weissenbach J."/>
            <person name="Salanoubat M."/>
            <person name="Quetier F."/>
            <person name="Yu Y."/>
            <person name="Kim H.R."/>
            <person name="Rambo T."/>
            <person name="Currie J."/>
            <person name="Collura K."/>
            <person name="Luo M."/>
            <person name="Yang T."/>
            <person name="Ammiraju J.S.S."/>
            <person name="Engler F."/>
            <person name="Soderlund C."/>
            <person name="Wing R.A."/>
            <person name="Palmer L.E."/>
            <person name="de la Bastide M."/>
            <person name="Spiegel L."/>
            <person name="Nascimento L."/>
            <person name="Zutavern T."/>
            <person name="O'Shaughnessy A."/>
            <person name="Dike S."/>
            <person name="Dedhia N."/>
            <person name="Preston R."/>
            <person name="Balija V."/>
            <person name="McCombie W.R."/>
            <person name="Chow T."/>
            <person name="Chen H."/>
            <person name="Chung M."/>
            <person name="Chen C."/>
            <person name="Shaw J."/>
            <person name="Wu H."/>
            <person name="Hsiao K."/>
            <person name="Chao Y."/>
            <person name="Chu M."/>
            <person name="Cheng C."/>
            <person name="Hour A."/>
            <person name="Lee P."/>
            <person name="Lin S."/>
            <person name="Lin Y."/>
            <person name="Liou J."/>
            <person name="Liu S."/>
            <person name="Hsing Y."/>
            <person name="Raghuvanshi S."/>
            <person name="Mohanty A."/>
            <person name="Bharti A.K."/>
            <person name="Gaur A."/>
            <person name="Gupta V."/>
            <person name="Kumar D."/>
            <person name="Ravi V."/>
            <person name="Vij S."/>
            <person name="Kapur A."/>
            <person name="Khurana P."/>
            <person name="Khurana P."/>
            <person name="Khurana J.P."/>
            <person name="Tyagi A.K."/>
            <person name="Gaikwad K."/>
            <person name="Singh A."/>
            <person name="Dalal V."/>
            <person name="Srivastava S."/>
            <person name="Dixit A."/>
            <person name="Pal A.K."/>
            <person name="Ghazi I.A."/>
            <person name="Yadav M."/>
            <person name="Pandit A."/>
            <person name="Bhargava A."/>
            <person name="Sureshbabu K."/>
            <person name="Batra K."/>
            <person name="Sharma T.R."/>
            <person name="Mohapatra T."/>
            <person name="Singh N.K."/>
            <person name="Messing J."/>
            <person name="Nelson A.B."/>
            <person name="Fuks G."/>
            <person name="Kavchok S."/>
            <person name="Keizer G."/>
            <person name="Linton E."/>
            <person name="Llaca V."/>
            <person name="Song R."/>
            <person name="Tanyolac B."/>
            <person name="Young S."/>
            <person name="Ho-Il K."/>
            <person name="Hahn J.H."/>
            <person name="Sangsakoo G."/>
            <person name="Vanavichit A."/>
            <person name="de Mattos Luiz.A.T."/>
            <person name="Zimmer P.D."/>
            <person name="Malone G."/>
            <person name="Dellagostin O."/>
            <person name="de Oliveira A.C."/>
            <person name="Bevan M."/>
            <person name="Bancroft I."/>
            <person name="Minx P."/>
            <person name="Cordum H."/>
            <person name="Wilson R."/>
            <person name="Cheng Z."/>
            <person name="Jin W."/>
            <person name="Jiang J."/>
            <person name="Leong S.A."/>
            <person name="Iwama H."/>
            <person name="Gojobori T."/>
            <person name="Itoh T."/>
            <person name="Niimura Y."/>
            <person name="Fujii Y."/>
            <person name="Habara T."/>
            <person name="Sakai H."/>
            <person name="Sato Y."/>
            <person name="Wilson G."/>
            <person name="Kumar K."/>
            <person name="McCouch S."/>
            <person name="Juretic N."/>
            <person name="Hoen D."/>
            <person name="Wright S."/>
            <person name="Bruskiewich R."/>
            <person name="Bureau T."/>
            <person name="Miyao A."/>
            <person name="Hirochika H."/>
            <person name="Nishikawa T."/>
            <person name="Kadowaki K."/>
            <person name="Sugiura M."/>
            <person name="Burr B."/>
            <person name="Sasaki T."/>
        </authorList>
    </citation>
    <scope>NUCLEOTIDE SEQUENCE [LARGE SCALE GENOMIC DNA]</scope>
    <source>
        <strain evidence="3">cv. Nipponbare</strain>
    </source>
</reference>
<evidence type="ECO:0000256" key="1">
    <source>
        <dbReference type="SAM" id="MobiDB-lite"/>
    </source>
</evidence>
<evidence type="ECO:0000313" key="2">
    <source>
        <dbReference type="EMBL" id="BAD22472.1"/>
    </source>
</evidence>
<evidence type="ECO:0000313" key="3">
    <source>
        <dbReference type="Proteomes" id="UP000000763"/>
    </source>
</evidence>
<protein>
    <submittedName>
        <fullName evidence="2">Uncharacterized protein</fullName>
    </submittedName>
</protein>
<accession>Q6K2K0</accession>
<feature type="region of interest" description="Disordered" evidence="1">
    <location>
        <begin position="1"/>
        <end position="28"/>
    </location>
</feature>
<sequence>MALGGGGDNDDDAQGGGSPPLPFQIRPEEGGGVHPICFIDSFIGIKALNGSVVLAAAECFLISQKQTIVPME</sequence>
<proteinExistence type="predicted"/>